<protein>
    <submittedName>
        <fullName evidence="9">ABC transporter ATP-binding protein</fullName>
    </submittedName>
</protein>
<dbReference type="OrthoDB" id="9802772at2"/>
<comment type="subcellular location">
    <subcellularLocation>
        <location evidence="1">Cell inner membrane</location>
        <topology evidence="1">Peripheral membrane protein</topology>
    </subcellularLocation>
</comment>
<evidence type="ECO:0000256" key="3">
    <source>
        <dbReference type="ARBA" id="ARBA00022448"/>
    </source>
</evidence>
<dbReference type="RefSeq" id="WP_151121906.1">
    <property type="nucleotide sequence ID" value="NZ_CP088081.1"/>
</dbReference>
<feature type="domain" description="ABC transporter" evidence="8">
    <location>
        <begin position="8"/>
        <end position="282"/>
    </location>
</feature>
<dbReference type="CDD" id="cd03257">
    <property type="entry name" value="ABC_NikE_OppD_transporters"/>
    <property type="match status" value="1"/>
</dbReference>
<dbReference type="NCBIfam" id="TIGR01727">
    <property type="entry name" value="oligo_HPY"/>
    <property type="match status" value="1"/>
</dbReference>
<dbReference type="PROSITE" id="PS50893">
    <property type="entry name" value="ABC_TRANSPORTER_2"/>
    <property type="match status" value="1"/>
</dbReference>
<evidence type="ECO:0000256" key="6">
    <source>
        <dbReference type="ARBA" id="ARBA00022840"/>
    </source>
</evidence>
<dbReference type="AlphaFoldDB" id="A0A643FH04"/>
<dbReference type="PROSITE" id="PS00211">
    <property type="entry name" value="ABC_TRANSPORTER_1"/>
    <property type="match status" value="1"/>
</dbReference>
<organism evidence="9 10">
    <name type="scientific">Ideonella dechloratans</name>
    <dbReference type="NCBI Taxonomy" id="36863"/>
    <lineage>
        <taxon>Bacteria</taxon>
        <taxon>Pseudomonadati</taxon>
        <taxon>Pseudomonadota</taxon>
        <taxon>Betaproteobacteria</taxon>
        <taxon>Burkholderiales</taxon>
        <taxon>Sphaerotilaceae</taxon>
        <taxon>Ideonella</taxon>
    </lineage>
</organism>
<evidence type="ECO:0000259" key="8">
    <source>
        <dbReference type="PROSITE" id="PS50893"/>
    </source>
</evidence>
<evidence type="ECO:0000256" key="2">
    <source>
        <dbReference type="ARBA" id="ARBA00005417"/>
    </source>
</evidence>
<dbReference type="InterPro" id="IPR013563">
    <property type="entry name" value="Oligopep_ABC_C"/>
</dbReference>
<dbReference type="InterPro" id="IPR027417">
    <property type="entry name" value="P-loop_NTPase"/>
</dbReference>
<dbReference type="InterPro" id="IPR003593">
    <property type="entry name" value="AAA+_ATPase"/>
</dbReference>
<dbReference type="Gene3D" id="3.40.50.300">
    <property type="entry name" value="P-loop containing nucleotide triphosphate hydrolases"/>
    <property type="match status" value="1"/>
</dbReference>
<keyword evidence="6 9" id="KW-0067">ATP-binding</keyword>
<dbReference type="PANTHER" id="PTHR43297">
    <property type="entry name" value="OLIGOPEPTIDE TRANSPORT ATP-BINDING PROTEIN APPD"/>
    <property type="match status" value="1"/>
</dbReference>
<gene>
    <name evidence="9" type="ORF">F7Q92_00060</name>
</gene>
<keyword evidence="5" id="KW-0547">Nucleotide-binding</keyword>
<dbReference type="Pfam" id="PF00005">
    <property type="entry name" value="ABC_tran"/>
    <property type="match status" value="1"/>
</dbReference>
<keyword evidence="10" id="KW-1185">Reference proteome</keyword>
<keyword evidence="4" id="KW-1003">Cell membrane</keyword>
<evidence type="ECO:0000256" key="5">
    <source>
        <dbReference type="ARBA" id="ARBA00022741"/>
    </source>
</evidence>
<dbReference type="SMART" id="SM00382">
    <property type="entry name" value="AAA"/>
    <property type="match status" value="1"/>
</dbReference>
<reference evidence="9 10" key="1">
    <citation type="submission" date="2019-09" db="EMBL/GenBank/DDBJ databases">
        <title>Draft genome sequences of 48 bacterial type strains from the CCUG.</title>
        <authorList>
            <person name="Tunovic T."/>
            <person name="Pineiro-Iglesias B."/>
            <person name="Unosson C."/>
            <person name="Inganas E."/>
            <person name="Ohlen M."/>
            <person name="Cardew S."/>
            <person name="Jensie-Markopoulos S."/>
            <person name="Salva-Serra F."/>
            <person name="Jaen-Luchoro D."/>
            <person name="Karlsson R."/>
            <person name="Svensson-Stadler L."/>
            <person name="Chun J."/>
            <person name="Moore E."/>
        </authorList>
    </citation>
    <scope>NUCLEOTIDE SEQUENCE [LARGE SCALE GENOMIC DNA]</scope>
    <source>
        <strain evidence="9 10">CCUG 30977</strain>
    </source>
</reference>
<dbReference type="GO" id="GO:0005524">
    <property type="term" value="F:ATP binding"/>
    <property type="evidence" value="ECO:0007669"/>
    <property type="project" value="UniProtKB-KW"/>
</dbReference>
<dbReference type="SUPFAM" id="SSF52540">
    <property type="entry name" value="P-loop containing nucleoside triphosphate hydrolases"/>
    <property type="match status" value="1"/>
</dbReference>
<dbReference type="InterPro" id="IPR003439">
    <property type="entry name" value="ABC_transporter-like_ATP-bd"/>
</dbReference>
<dbReference type="InterPro" id="IPR050388">
    <property type="entry name" value="ABC_Ni/Peptide_Import"/>
</dbReference>
<evidence type="ECO:0000256" key="1">
    <source>
        <dbReference type="ARBA" id="ARBA00004417"/>
    </source>
</evidence>
<dbReference type="GO" id="GO:0015833">
    <property type="term" value="P:peptide transport"/>
    <property type="evidence" value="ECO:0007669"/>
    <property type="project" value="InterPro"/>
</dbReference>
<dbReference type="GO" id="GO:0016887">
    <property type="term" value="F:ATP hydrolysis activity"/>
    <property type="evidence" value="ECO:0007669"/>
    <property type="project" value="InterPro"/>
</dbReference>
<dbReference type="PANTHER" id="PTHR43297:SF2">
    <property type="entry name" value="DIPEPTIDE TRANSPORT ATP-BINDING PROTEIN DPPD"/>
    <property type="match status" value="1"/>
</dbReference>
<proteinExistence type="inferred from homology"/>
<dbReference type="GO" id="GO:0005886">
    <property type="term" value="C:plasma membrane"/>
    <property type="evidence" value="ECO:0007669"/>
    <property type="project" value="UniProtKB-SubCell"/>
</dbReference>
<keyword evidence="7" id="KW-0472">Membrane</keyword>
<sequence length="360" mass="38713">MSAPLLDIRGLSVSFATRRGPFRAVDGVDLSVAPNELLAIVGESGSGKSVAMLAIMGLLPWTATVTAERMVFDGQDLRALSPRQRRGLFRPPWSLRAQPPEGVQAVSGRPRNGLIGKDVAMVFQEPMSSLNPCFTVGWQIGEALAQHTPLGRRERQTRVIELLEQVGIPDPARRARAFPHQLSGGMCQRVMIAMALACKPRLLIADEPTTALDVTIQAQIMDLLQTLRRDTGMALVLITHDLGVVAEAADRVMVQYAGRVVETQPAATLFTHPHHPYTHALLAALPERATGARLEAIDGVVPGQSDRPAGCLFAPRCRWANAHCHAVKPLPADAALGRALCHTPLDDAGQPLALNLENAA</sequence>
<keyword evidence="3" id="KW-0813">Transport</keyword>
<name>A0A643FH04_IDEDE</name>
<comment type="caution">
    <text evidence="9">The sequence shown here is derived from an EMBL/GenBank/DDBJ whole genome shotgun (WGS) entry which is preliminary data.</text>
</comment>
<evidence type="ECO:0000256" key="4">
    <source>
        <dbReference type="ARBA" id="ARBA00022475"/>
    </source>
</evidence>
<accession>A0A643FH04</accession>
<dbReference type="Pfam" id="PF08352">
    <property type="entry name" value="oligo_HPY"/>
    <property type="match status" value="1"/>
</dbReference>
<evidence type="ECO:0000313" key="9">
    <source>
        <dbReference type="EMBL" id="KAB0585331.1"/>
    </source>
</evidence>
<evidence type="ECO:0000256" key="7">
    <source>
        <dbReference type="ARBA" id="ARBA00023136"/>
    </source>
</evidence>
<dbReference type="Proteomes" id="UP000430120">
    <property type="component" value="Unassembled WGS sequence"/>
</dbReference>
<dbReference type="EMBL" id="VZPB01000001">
    <property type="protein sequence ID" value="KAB0585331.1"/>
    <property type="molecule type" value="Genomic_DNA"/>
</dbReference>
<evidence type="ECO:0000313" key="10">
    <source>
        <dbReference type="Proteomes" id="UP000430120"/>
    </source>
</evidence>
<comment type="similarity">
    <text evidence="2">Belongs to the ABC transporter superfamily.</text>
</comment>
<dbReference type="InterPro" id="IPR017871">
    <property type="entry name" value="ABC_transporter-like_CS"/>
</dbReference>